<name>A0A9P8A8K0_MORAP</name>
<keyword evidence="1" id="KW-0343">GTPase activation</keyword>
<dbReference type="PROSITE" id="PS50085">
    <property type="entry name" value="RAPGAP"/>
    <property type="match status" value="1"/>
</dbReference>
<feature type="region of interest" description="Disordered" evidence="3">
    <location>
        <begin position="2602"/>
        <end position="2626"/>
    </location>
</feature>
<dbReference type="InterPro" id="IPR000331">
    <property type="entry name" value="Rap/Ran_GAP_dom"/>
</dbReference>
<feature type="compositionally biased region" description="Polar residues" evidence="3">
    <location>
        <begin position="273"/>
        <end position="289"/>
    </location>
</feature>
<feature type="region of interest" description="Disordered" evidence="3">
    <location>
        <begin position="87"/>
        <end position="179"/>
    </location>
</feature>
<dbReference type="FunFam" id="3.40.50.11210:FF:000001">
    <property type="entry name" value="Ral GTPase-activating protein subunit alpha-1 isoform 1"/>
    <property type="match status" value="1"/>
</dbReference>
<feature type="region of interest" description="Disordered" evidence="3">
    <location>
        <begin position="2380"/>
        <end position="2432"/>
    </location>
</feature>
<feature type="compositionally biased region" description="Low complexity" evidence="3">
    <location>
        <begin position="2470"/>
        <end position="2490"/>
    </location>
</feature>
<feature type="region of interest" description="Disordered" evidence="3">
    <location>
        <begin position="1794"/>
        <end position="1823"/>
    </location>
</feature>
<dbReference type="Proteomes" id="UP000717515">
    <property type="component" value="Unassembled WGS sequence"/>
</dbReference>
<feature type="compositionally biased region" description="Basic and acidic residues" evidence="3">
    <location>
        <begin position="338"/>
        <end position="351"/>
    </location>
</feature>
<feature type="region of interest" description="Disordered" evidence="3">
    <location>
        <begin position="1"/>
        <end position="42"/>
    </location>
</feature>
<evidence type="ECO:0000313" key="6">
    <source>
        <dbReference type="Proteomes" id="UP000717515"/>
    </source>
</evidence>
<dbReference type="GO" id="GO:0005096">
    <property type="term" value="F:GTPase activator activity"/>
    <property type="evidence" value="ECO:0007669"/>
    <property type="project" value="UniProtKB-KW"/>
</dbReference>
<dbReference type="SUPFAM" id="SSF111347">
    <property type="entry name" value="Rap/Ran-GAP"/>
    <property type="match status" value="1"/>
</dbReference>
<evidence type="ECO:0000256" key="2">
    <source>
        <dbReference type="ARBA" id="ARBA00022553"/>
    </source>
</evidence>
<dbReference type="InterPro" id="IPR035974">
    <property type="entry name" value="Rap/Ran-GAP_sf"/>
</dbReference>
<evidence type="ECO:0000256" key="1">
    <source>
        <dbReference type="ARBA" id="ARBA00022468"/>
    </source>
</evidence>
<protein>
    <recommendedName>
        <fullName evidence="4">Rap-GAP domain-containing protein</fullName>
    </recommendedName>
</protein>
<gene>
    <name evidence="5" type="ORF">KVV02_002909</name>
</gene>
<dbReference type="Pfam" id="PF20412">
    <property type="entry name" value="RALGAPB_N"/>
    <property type="match status" value="1"/>
</dbReference>
<organism evidence="5 6">
    <name type="scientific">Mortierella alpina</name>
    <name type="common">Oleaginous fungus</name>
    <name type="synonym">Mortierella renispora</name>
    <dbReference type="NCBI Taxonomy" id="64518"/>
    <lineage>
        <taxon>Eukaryota</taxon>
        <taxon>Fungi</taxon>
        <taxon>Fungi incertae sedis</taxon>
        <taxon>Mucoromycota</taxon>
        <taxon>Mortierellomycotina</taxon>
        <taxon>Mortierellomycetes</taxon>
        <taxon>Mortierellales</taxon>
        <taxon>Mortierellaceae</taxon>
        <taxon>Mortierella</taxon>
    </lineage>
</organism>
<accession>A0A9P8A8K0</accession>
<keyword evidence="2" id="KW-0597">Phosphoprotein</keyword>
<feature type="region of interest" description="Disordered" evidence="3">
    <location>
        <begin position="330"/>
        <end position="358"/>
    </location>
</feature>
<dbReference type="Gene3D" id="3.40.50.11210">
    <property type="entry name" value="Rap/Ran-GAP"/>
    <property type="match status" value="1"/>
</dbReference>
<dbReference type="GO" id="GO:0051056">
    <property type="term" value="P:regulation of small GTPase mediated signal transduction"/>
    <property type="evidence" value="ECO:0007669"/>
    <property type="project" value="InterPro"/>
</dbReference>
<sequence length="2708" mass="294800">MDPHGPTNQHPFDDFDHVRPLPPTEHADPPGPVPVAVPATASSRPTVVTTLSAKTSAVQLMASSPHPLTSDSSTSISTINTINTSHSMSTAHTATAAQTAGSDHSNTSSIHNSSSSNNSTVTHAPPQNTQNTQHSQHSQQSSGRHSIFSTSHSNSNPNPNSTHHSPHAPPIAPLQTSTSSLATTAAARFSQAFSPLLSSRRKSAAIDIPSTPDGHKSFSYSLSSSVHASPASLYAHTEGQPHTASQEHLSGVGPAGGSGHHQHQASDHRASHFESNLSKIASFSSPRSTNRARKTHPAGITHVPEESGYGSYATPPHTATAFHTGLASHFASASSSSQHRDHHDAGHRESKGSIVGGSSSIEKALKKAKVFLDEKAKSKARAASLWAFLDVAFEFDQAKFFQDHADQVFAVTHDSFWHQVDKFKQKPDRNNSLQSKEVVAVQKTLLLLRLIFLYLPDRMKSGWHKGAIANMLAQILCHKNHPRIRIFGFRLLLLWINDQTTEYPEAIYLFSNAISLDLFMYDGEDLSIDHASTSQTRLPAMSSGSTGRKSARQAAQYFDLAFVNLNQELLKSDGPPICPNPSPPTFQDSIQLFQIFLANIVRMAYVAAGSTPPPGELESINSHYPLETDRETGDGIAVGFGIDAGLASARFMFDIIKKYYLVKVFPECARRLHLLKDEGKEFGYKSCPPTILRTIISFIIQYCLDKNEFNSPQRLTSPATPILKSIVFSSEINREMMHEIVRQGLSLPPGHPQYKDIVRGAVHIVGVWCLSGEEERPSFLRSSSTSRSHLSSSISSASLVSQDAGVSQPGSQQGLLNEPYSTANSFLQRYFQLLTNVFAESPSSQNDIGSNSSSEQLGAGGNHVKLDMDALFAQYRNVIGLFRAIMARGQIEMDAKSWEVLQSSLLMIQRRIMSLQEKFTAPSSISAVDDLASLIIETVLCAYSRCPNVSNPQWLALREVMTESLRWPQAVTQWARWSVRLTHILAQEVFQVDLEAQTSKPSQTAAAARHTRKMSDKLRHSRFLNSKTAENMMRHSIGGELLSSQGIPYPHHQNFPIAGLNAQERSSRRTNSVHYDPAKPGGGSSGANAYANSMYAPTLLGHMSFLPGRDLSREYNLNAARTDIGEVDEEESHDHPQMGSQISALTEALETGDEKLSRASSLSFHGPDSLHLDPIVERLSSLYGIFAAPEFVNISMKGRTAETILSVWKNIICSIGNPNDIQIPLVKTEVMLCLIDVWDLLNQTRTCQSLDATVIPPLYDFAPWFFEAAKSSSDGGVGLPAIYGGLCRMMSRRFDQDFDPEYYRLFYESVIQGLRLDDSMIGHSILANSSRLFTLSLPGSHVLVMPFLTAIRQMVKVASRIATPLLLKDGHLRDGVNHYIRKQAIAILCSVSMLFYDFDNGMSGGPSQQQSQRCTDGLSGADLLSYKTTFTRLVLDMTSAEASVKPLGKFWDTHSMLIQLCGMLVVNEWCSNLASCDIGMESELLVLVLEHLYWTEPSIVQSALEVLTTLSGMYQDHEDNGWMVLEMVLSHLLSAMQEHLKLFLNEPRRGNMIASFFRCLTDWLMVIPSNIFSETELSRWTFELIEIGLLSAAEPNPESERKKSLQAAKQLQQQTQQQLQQLQLLASRGRRPSFKHTGKAIHQHHRVMINSGPTTDAEVEQHIVKESAEATLTHLVHFLNHSPSFYGSDRSLVTLGMESSHGANKSSHGSSSSGNSSGSKSTRSSGTYGQAGKVGDLENLKIFALNDSILITLEEVPCTKQGIHRTRVIIRDETGRYAWDSEIFFREVLELEENATRPRSSTQRPPGSRLSERFNSSGRRRKKEMASQLIWREGVKIREDEIFHAKPRVGSSSSSSSGVSLRSVSYASEAPLWETTGPKGFDGDRLDHLLHYIGEQHPDCLFDGKTPLNQLNNGMALSTEPKNASKSSSHADQTGSNAIGNGHGCNGTGTLNKRSTIDFELDRHVQEESYYTRISDPQARAWYDKLVELRSSLIQADEEVEAYSGSNTLMSLVVNSNWAGAEGALEGHSSENSTNATLIETDAQHKTLYEMAKKAAPTRRIRHENLDQIHAEAMDYEAYEQEPQDPQNQDQEEARDKVAANLRKEDAFCKAKAFQLVLPPEPERPLDSYQHSRLLLSHLGLLCFDRFQEHNFVLLNPSASLDRDLKSLDKKSGRETFKIAILYVAQGQEGEQVILRNSKGSAAYNRFVQDLGWEVDLAEHSGYIGLLERNGSNGRTAMYYCSSTLEVIFHEVVRMPTDPDDPRQVKKKRHIGNDHVHIVWSEHQRAYDRNTIGGDFGNVLIVLTPVPDLKVEDGQLEIHTHTHDTDLQSEHSQSRQLVSVEIIRDMNLPVFGPLVDGMVVPMSQLARLVRQTAIHAARLATAPPPLPPTPPSASFTSLTYGNGVHSGAGGGGANGSSAPATGANVQRSSGHQAHLNTGSIINSAMQGPQYHQSNPAVLHTPAASTVNVTSSGMGPSASSSSQATGAAVAGPGSAATGSHGPSELGSGVAGTAAATASSSALLGASLSNLVNVGNGPNAASATSLISNTGTSGSSGGFGVGAGGNQSTTGLGSNVSLGGSAGQMNGGTSAAAAVAASGTSHATTAAAGSQQQQQQQQHHSVQVTASSVGPLASSLSTAGGGSGSVASTSTFSSSMLVMAHNAHPFRQRSLAIEQIARRHKVEKWTFQQFMEQVFGYSTVLHPHLHHRNH</sequence>
<feature type="region of interest" description="Disordered" evidence="3">
    <location>
        <begin position="231"/>
        <end position="316"/>
    </location>
</feature>
<feature type="compositionally biased region" description="Low complexity" evidence="3">
    <location>
        <begin position="2392"/>
        <end position="2403"/>
    </location>
</feature>
<dbReference type="Pfam" id="PF02145">
    <property type="entry name" value="Rap_GAP"/>
    <property type="match status" value="1"/>
</dbReference>
<feature type="domain" description="Rap-GAP" evidence="4">
    <location>
        <begin position="2165"/>
        <end position="2398"/>
    </location>
</feature>
<dbReference type="GO" id="GO:0005634">
    <property type="term" value="C:nucleus"/>
    <property type="evidence" value="ECO:0007669"/>
    <property type="project" value="InterPro"/>
</dbReference>
<evidence type="ECO:0000256" key="3">
    <source>
        <dbReference type="SAM" id="MobiDB-lite"/>
    </source>
</evidence>
<dbReference type="InterPro" id="IPR027107">
    <property type="entry name" value="Tuberin/Ral-act_asu"/>
</dbReference>
<proteinExistence type="predicted"/>
<dbReference type="InterPro" id="IPR046859">
    <property type="entry name" value="RGPA/RALGAPB_N"/>
</dbReference>
<feature type="compositionally biased region" description="Polar residues" evidence="3">
    <location>
        <begin position="1912"/>
        <end position="1939"/>
    </location>
</feature>
<feature type="compositionally biased region" description="Low complexity" evidence="3">
    <location>
        <begin position="2415"/>
        <end position="2424"/>
    </location>
</feature>
<feature type="region of interest" description="Disordered" evidence="3">
    <location>
        <begin position="1912"/>
        <end position="1947"/>
    </location>
</feature>
<feature type="compositionally biased region" description="Low complexity" evidence="3">
    <location>
        <begin position="87"/>
        <end position="142"/>
    </location>
</feature>
<feature type="compositionally biased region" description="Low complexity" evidence="3">
    <location>
        <begin position="1699"/>
        <end position="1727"/>
    </location>
</feature>
<dbReference type="PANTHER" id="PTHR10063">
    <property type="entry name" value="TUBERIN"/>
    <property type="match status" value="1"/>
</dbReference>
<evidence type="ECO:0000313" key="5">
    <source>
        <dbReference type="EMBL" id="KAG9326713.1"/>
    </source>
</evidence>
<dbReference type="GO" id="GO:0005737">
    <property type="term" value="C:cytoplasm"/>
    <property type="evidence" value="ECO:0007669"/>
    <property type="project" value="TreeGrafter"/>
</dbReference>
<dbReference type="EMBL" id="JAIFTL010000015">
    <property type="protein sequence ID" value="KAG9326713.1"/>
    <property type="molecule type" value="Genomic_DNA"/>
</dbReference>
<comment type="caution">
    <text evidence="5">The sequence shown here is derived from an EMBL/GenBank/DDBJ whole genome shotgun (WGS) entry which is preliminary data.</text>
</comment>
<dbReference type="PANTHER" id="PTHR10063:SF11">
    <property type="entry name" value="RHO GTPASE-ACTIVATING PROTEIN CG5521-RELATED"/>
    <property type="match status" value="1"/>
</dbReference>
<feature type="region of interest" description="Disordered" evidence="3">
    <location>
        <begin position="1698"/>
        <end position="1731"/>
    </location>
</feature>
<feature type="compositionally biased region" description="Pro residues" evidence="3">
    <location>
        <begin position="2382"/>
        <end position="2391"/>
    </location>
</feature>
<feature type="compositionally biased region" description="Gly residues" evidence="3">
    <location>
        <begin position="2404"/>
        <end position="2414"/>
    </location>
</feature>
<feature type="region of interest" description="Disordered" evidence="3">
    <location>
        <begin position="2467"/>
        <end position="2508"/>
    </location>
</feature>
<evidence type="ECO:0000259" key="4">
    <source>
        <dbReference type="PROSITE" id="PS50085"/>
    </source>
</evidence>
<feature type="compositionally biased region" description="Low complexity" evidence="3">
    <location>
        <begin position="149"/>
        <end position="163"/>
    </location>
</feature>
<feature type="compositionally biased region" description="Polar residues" evidence="3">
    <location>
        <begin position="1"/>
        <end position="10"/>
    </location>
</feature>
<reference evidence="5" key="1">
    <citation type="submission" date="2021-07" db="EMBL/GenBank/DDBJ databases">
        <title>Draft genome of Mortierella alpina, strain LL118, isolated from an aspen leaf litter sample.</title>
        <authorList>
            <person name="Yang S."/>
            <person name="Vinatzer B.A."/>
        </authorList>
    </citation>
    <scope>NUCLEOTIDE SEQUENCE</scope>
    <source>
        <strain evidence="5">LL118</strain>
    </source>
</reference>